<accession>A0A8H3BPI4</accession>
<dbReference type="Proteomes" id="UP000663841">
    <property type="component" value="Unassembled WGS sequence"/>
</dbReference>
<comment type="caution">
    <text evidence="1">The sequence shown here is derived from an EMBL/GenBank/DDBJ whole genome shotgun (WGS) entry which is preliminary data.</text>
</comment>
<name>A0A8H3BPI4_9AGAM</name>
<gene>
    <name evidence="1" type="ORF">RDB_LOCUS151629</name>
</gene>
<protein>
    <recommendedName>
        <fullName evidence="3">F-box domain-containing protein</fullName>
    </recommendedName>
</protein>
<reference evidence="1" key="1">
    <citation type="submission" date="2021-01" db="EMBL/GenBank/DDBJ databases">
        <authorList>
            <person name="Kaushik A."/>
        </authorList>
    </citation>
    <scope>NUCLEOTIDE SEQUENCE</scope>
    <source>
        <strain evidence="1">AG3-T5</strain>
    </source>
</reference>
<dbReference type="AlphaFoldDB" id="A0A8H3BPI4"/>
<evidence type="ECO:0000313" key="1">
    <source>
        <dbReference type="EMBL" id="CAE6461089.1"/>
    </source>
</evidence>
<organism evidence="1 2">
    <name type="scientific">Rhizoctonia solani</name>
    <dbReference type="NCBI Taxonomy" id="456999"/>
    <lineage>
        <taxon>Eukaryota</taxon>
        <taxon>Fungi</taxon>
        <taxon>Dikarya</taxon>
        <taxon>Basidiomycota</taxon>
        <taxon>Agaricomycotina</taxon>
        <taxon>Agaricomycetes</taxon>
        <taxon>Cantharellales</taxon>
        <taxon>Ceratobasidiaceae</taxon>
        <taxon>Rhizoctonia</taxon>
    </lineage>
</organism>
<dbReference type="EMBL" id="CAJMWW010000258">
    <property type="protein sequence ID" value="CAE6461089.1"/>
    <property type="molecule type" value="Genomic_DNA"/>
</dbReference>
<sequence length="419" mass="46752">MFKAINGYEVSSSALSKWEYTGDVLANTLATYLRSCMFLETFSPKNAIDAQYLATHIDFSLNTLHTKPSEELAQSRAILARMRNKTFSRFHSIPNEIISAIFMDVVYAPAPDDNPVISMSRALKIIFSRLYKLLSVCSCWRKMAISLKELWSMVPIAAGRPDFPAHANTPLILERSQASLSSNRPLYLAATLARSNDPYVPLVDGKAPRFTSINIESQFAYKIFKLLDSLLLHSRSLQAVSELSIRRSFYDDPDEQPTIPSRTQYITNGVSVNSCLFTDLVGSVAFLRIRGVYIPWDEVTFSNKLVEIRLQSVVLGYNSQLTGFLDMLQSASQLQDLKIISVVAFPDEPTSAKSPVKTIFPNLQSLLLENLDFNVLRTVLGSIGPGSHRVTLFLPPKVNVSTSRTKGPQGLIFNSYMIS</sequence>
<proteinExistence type="predicted"/>
<evidence type="ECO:0000313" key="2">
    <source>
        <dbReference type="Proteomes" id="UP000663841"/>
    </source>
</evidence>
<evidence type="ECO:0008006" key="3">
    <source>
        <dbReference type="Google" id="ProtNLM"/>
    </source>
</evidence>